<keyword evidence="2" id="KW-1185">Reference proteome</keyword>
<comment type="caution">
    <text evidence="1">The sequence shown here is derived from an EMBL/GenBank/DDBJ whole genome shotgun (WGS) entry which is preliminary data.</text>
</comment>
<dbReference type="RefSeq" id="WP_160149439.1">
    <property type="nucleotide sequence ID" value="NZ_JASZZN010000044.1"/>
</dbReference>
<reference evidence="1 2" key="1">
    <citation type="submission" date="2023-06" db="EMBL/GenBank/DDBJ databases">
        <title>Roseiconus lacunae JC819 isolated from Gulf of Mannar region, Tamil Nadu.</title>
        <authorList>
            <person name="Pk S."/>
            <person name="Ch S."/>
            <person name="Ch V.R."/>
        </authorList>
    </citation>
    <scope>NUCLEOTIDE SEQUENCE [LARGE SCALE GENOMIC DNA]</scope>
    <source>
        <strain evidence="1 2">JC819</strain>
    </source>
</reference>
<gene>
    <name evidence="1" type="ORF">QTN89_28360</name>
</gene>
<accession>A0ABT7PSB9</accession>
<dbReference type="Proteomes" id="UP001239462">
    <property type="component" value="Unassembled WGS sequence"/>
</dbReference>
<protein>
    <submittedName>
        <fullName evidence="1">Uncharacterized protein</fullName>
    </submittedName>
</protein>
<dbReference type="EMBL" id="JASZZN010000044">
    <property type="protein sequence ID" value="MDM4019402.1"/>
    <property type="molecule type" value="Genomic_DNA"/>
</dbReference>
<sequence>MDTRTYIFFGEIPNMRGHCVVADHETGQLYSGYHTENFVELTDDEA</sequence>
<proteinExistence type="predicted"/>
<name>A0ABT7PSB9_9BACT</name>
<evidence type="ECO:0000313" key="1">
    <source>
        <dbReference type="EMBL" id="MDM4019402.1"/>
    </source>
</evidence>
<evidence type="ECO:0000313" key="2">
    <source>
        <dbReference type="Proteomes" id="UP001239462"/>
    </source>
</evidence>
<organism evidence="1 2">
    <name type="scientific">Roseiconus lacunae</name>
    <dbReference type="NCBI Taxonomy" id="2605694"/>
    <lineage>
        <taxon>Bacteria</taxon>
        <taxon>Pseudomonadati</taxon>
        <taxon>Planctomycetota</taxon>
        <taxon>Planctomycetia</taxon>
        <taxon>Pirellulales</taxon>
        <taxon>Pirellulaceae</taxon>
        <taxon>Roseiconus</taxon>
    </lineage>
</organism>